<keyword evidence="3 5" id="KW-1133">Transmembrane helix</keyword>
<evidence type="ECO:0000313" key="6">
    <source>
        <dbReference type="EMBL" id="GAA6166481.1"/>
    </source>
</evidence>
<dbReference type="Proteomes" id="UP001465153">
    <property type="component" value="Unassembled WGS sequence"/>
</dbReference>
<proteinExistence type="predicted"/>
<evidence type="ECO:0000256" key="5">
    <source>
        <dbReference type="SAM" id="Phobius"/>
    </source>
</evidence>
<feature type="transmembrane region" description="Helical" evidence="5">
    <location>
        <begin position="6"/>
        <end position="24"/>
    </location>
</feature>
<name>A0ABQ0A4B8_9GAMM</name>
<organism evidence="6 7">
    <name type="scientific">Sessilibacter corallicola</name>
    <dbReference type="NCBI Taxonomy" id="2904075"/>
    <lineage>
        <taxon>Bacteria</taxon>
        <taxon>Pseudomonadati</taxon>
        <taxon>Pseudomonadota</taxon>
        <taxon>Gammaproteobacteria</taxon>
        <taxon>Cellvibrionales</taxon>
        <taxon>Cellvibrionaceae</taxon>
        <taxon>Sessilibacter</taxon>
    </lineage>
</organism>
<evidence type="ECO:0000256" key="3">
    <source>
        <dbReference type="ARBA" id="ARBA00022989"/>
    </source>
</evidence>
<dbReference type="InterPro" id="IPR052719">
    <property type="entry name" value="CvpA-like"/>
</dbReference>
<accession>A0ABQ0A4B8</accession>
<feature type="transmembrane region" description="Helical" evidence="5">
    <location>
        <begin position="64"/>
        <end position="88"/>
    </location>
</feature>
<feature type="transmembrane region" description="Helical" evidence="5">
    <location>
        <begin position="31"/>
        <end position="52"/>
    </location>
</feature>
<dbReference type="Pfam" id="PF02674">
    <property type="entry name" value="Colicin_V"/>
    <property type="match status" value="1"/>
</dbReference>
<evidence type="ECO:0000256" key="2">
    <source>
        <dbReference type="ARBA" id="ARBA00022692"/>
    </source>
</evidence>
<dbReference type="PANTHER" id="PTHR36926">
    <property type="entry name" value="COLICIN V PRODUCTION PROTEIN"/>
    <property type="match status" value="1"/>
</dbReference>
<comment type="subcellular location">
    <subcellularLocation>
        <location evidence="1">Membrane</location>
        <topology evidence="1">Multi-pass membrane protein</topology>
    </subcellularLocation>
</comment>
<comment type="caution">
    <text evidence="6">The sequence shown here is derived from an EMBL/GenBank/DDBJ whole genome shotgun (WGS) entry which is preliminary data.</text>
</comment>
<keyword evidence="7" id="KW-1185">Reference proteome</keyword>
<evidence type="ECO:0000313" key="7">
    <source>
        <dbReference type="Proteomes" id="UP001465153"/>
    </source>
</evidence>
<evidence type="ECO:0000256" key="4">
    <source>
        <dbReference type="ARBA" id="ARBA00023136"/>
    </source>
</evidence>
<dbReference type="InterPro" id="IPR003825">
    <property type="entry name" value="Colicin-V_CvpA"/>
</dbReference>
<gene>
    <name evidence="6" type="ORF">NBRC116591_02910</name>
</gene>
<feature type="transmembrane region" description="Helical" evidence="5">
    <location>
        <begin position="100"/>
        <end position="121"/>
    </location>
</feature>
<dbReference type="EMBL" id="BAABWN010000001">
    <property type="protein sequence ID" value="GAA6166481.1"/>
    <property type="molecule type" value="Genomic_DNA"/>
</dbReference>
<reference evidence="6 7" key="1">
    <citation type="submission" date="2024-04" db="EMBL/GenBank/DDBJ databases">
        <title>Draft genome sequence of Sessilibacter corallicola NBRC 116591.</title>
        <authorList>
            <person name="Miyakawa T."/>
            <person name="Kusuya Y."/>
            <person name="Miura T."/>
        </authorList>
    </citation>
    <scope>NUCLEOTIDE SEQUENCE [LARGE SCALE GENOMIC DNA]</scope>
    <source>
        <strain evidence="6 7">KU-00831-HH</strain>
    </source>
</reference>
<protein>
    <submittedName>
        <fullName evidence="6">CvpA family protein</fullName>
    </submittedName>
</protein>
<dbReference type="PANTHER" id="PTHR36926:SF1">
    <property type="entry name" value="COLICIN V PRODUCTION PROTEIN"/>
    <property type="match status" value="1"/>
</dbReference>
<keyword evidence="4 5" id="KW-0472">Membrane</keyword>
<evidence type="ECO:0000256" key="1">
    <source>
        <dbReference type="ARBA" id="ARBA00004141"/>
    </source>
</evidence>
<keyword evidence="2 5" id="KW-0812">Transmembrane</keyword>
<dbReference type="RefSeq" id="WP_233086490.1">
    <property type="nucleotide sequence ID" value="NZ_BAABWN010000001.1"/>
</dbReference>
<sequence>MNEADWTIIGVVVVSGLISLKRGFVKEALSLVTWIVAIIIAVVFKEQLALLLTDYITTPSLRDVAAIAILFISTLLVGGLLNFMISQLIEATGLSGTDRFLGLLFGALRGIAVVLAALLFVPKFLPVSEDVWWQQSVLIPEILKLESIYVEIMNLIKDLYASVLG</sequence>